<dbReference type="InterPro" id="IPR023772">
    <property type="entry name" value="DNA-bd_HTH_TetR-type_CS"/>
</dbReference>
<dbReference type="GO" id="GO:0003677">
    <property type="term" value="F:DNA binding"/>
    <property type="evidence" value="ECO:0007669"/>
    <property type="project" value="UniProtKB-UniRule"/>
</dbReference>
<sequence>MNSKEKILSTAFKLFINNGYHNTSMQQLVEASKLSKGAFYHYFKSKNDLYNQVIEHYFLSFYKEVDWETYEQMELSVEQIEQEIQNFYLNFVPKILSLTEKGFSEYYIMYFEAYNLLPEFRQEVQKFYKNLEKIIINAKNNKTESLKIATTMVSKYEGILFLLAIRPNLKINDLMEQISE</sequence>
<dbReference type="Proteomes" id="UP000245429">
    <property type="component" value="Chromosome"/>
</dbReference>
<dbReference type="InterPro" id="IPR001647">
    <property type="entry name" value="HTH_TetR"/>
</dbReference>
<evidence type="ECO:0000313" key="7">
    <source>
        <dbReference type="Proteomes" id="UP000245429"/>
    </source>
</evidence>
<dbReference type="SUPFAM" id="SSF46689">
    <property type="entry name" value="Homeodomain-like"/>
    <property type="match status" value="1"/>
</dbReference>
<evidence type="ECO:0000256" key="2">
    <source>
        <dbReference type="ARBA" id="ARBA00023125"/>
    </source>
</evidence>
<evidence type="ECO:0000256" key="1">
    <source>
        <dbReference type="ARBA" id="ARBA00023015"/>
    </source>
</evidence>
<keyword evidence="1" id="KW-0805">Transcription regulation</keyword>
<organism evidence="6 7">
    <name type="scientific">Flavobacterium sediminis</name>
    <dbReference type="NCBI Taxonomy" id="2201181"/>
    <lineage>
        <taxon>Bacteria</taxon>
        <taxon>Pseudomonadati</taxon>
        <taxon>Bacteroidota</taxon>
        <taxon>Flavobacteriia</taxon>
        <taxon>Flavobacteriales</taxon>
        <taxon>Flavobacteriaceae</taxon>
        <taxon>Flavobacterium</taxon>
    </lineage>
</organism>
<accession>A0A2U8QYF8</accession>
<keyword evidence="2 4" id="KW-0238">DNA-binding</keyword>
<evidence type="ECO:0000259" key="5">
    <source>
        <dbReference type="PROSITE" id="PS50977"/>
    </source>
</evidence>
<evidence type="ECO:0000313" key="6">
    <source>
        <dbReference type="EMBL" id="AWM15099.1"/>
    </source>
</evidence>
<dbReference type="InterPro" id="IPR009057">
    <property type="entry name" value="Homeodomain-like_sf"/>
</dbReference>
<evidence type="ECO:0000256" key="3">
    <source>
        <dbReference type="ARBA" id="ARBA00023163"/>
    </source>
</evidence>
<dbReference type="PANTHER" id="PTHR47506">
    <property type="entry name" value="TRANSCRIPTIONAL REGULATORY PROTEIN"/>
    <property type="match status" value="1"/>
</dbReference>
<feature type="domain" description="HTH tetR-type" evidence="5">
    <location>
        <begin position="1"/>
        <end position="61"/>
    </location>
</feature>
<dbReference type="PROSITE" id="PS50977">
    <property type="entry name" value="HTH_TETR_2"/>
    <property type="match status" value="1"/>
</dbReference>
<dbReference type="AlphaFoldDB" id="A0A2U8QYF8"/>
<dbReference type="PROSITE" id="PS01081">
    <property type="entry name" value="HTH_TETR_1"/>
    <property type="match status" value="1"/>
</dbReference>
<name>A0A2U8QYF8_9FLAO</name>
<dbReference type="PRINTS" id="PR00455">
    <property type="entry name" value="HTHTETR"/>
</dbReference>
<dbReference type="OrthoDB" id="9787680at2"/>
<keyword evidence="3" id="KW-0804">Transcription</keyword>
<dbReference type="Pfam" id="PF00440">
    <property type="entry name" value="TetR_N"/>
    <property type="match status" value="1"/>
</dbReference>
<keyword evidence="7" id="KW-1185">Reference proteome</keyword>
<dbReference type="RefSeq" id="WP_109570437.1">
    <property type="nucleotide sequence ID" value="NZ_CP029463.1"/>
</dbReference>
<dbReference type="Gene3D" id="1.10.357.10">
    <property type="entry name" value="Tetracycline Repressor, domain 2"/>
    <property type="match status" value="1"/>
</dbReference>
<dbReference type="KEGG" id="fse:DI487_15400"/>
<dbReference type="PANTHER" id="PTHR47506:SF1">
    <property type="entry name" value="HTH-TYPE TRANSCRIPTIONAL REGULATOR YJDC"/>
    <property type="match status" value="1"/>
</dbReference>
<dbReference type="EMBL" id="CP029463">
    <property type="protein sequence ID" value="AWM15099.1"/>
    <property type="molecule type" value="Genomic_DNA"/>
</dbReference>
<evidence type="ECO:0000256" key="4">
    <source>
        <dbReference type="PROSITE-ProRule" id="PRU00335"/>
    </source>
</evidence>
<proteinExistence type="predicted"/>
<gene>
    <name evidence="6" type="ORF">DI487_15400</name>
</gene>
<protein>
    <recommendedName>
        <fullName evidence="5">HTH tetR-type domain-containing protein</fullName>
    </recommendedName>
</protein>
<feature type="DNA-binding region" description="H-T-H motif" evidence="4">
    <location>
        <begin position="24"/>
        <end position="43"/>
    </location>
</feature>
<reference evidence="6 7" key="1">
    <citation type="submission" date="2018-05" db="EMBL/GenBank/DDBJ databases">
        <title>Flavobacterium sp. MEBiC07310.</title>
        <authorList>
            <person name="Baek K."/>
        </authorList>
    </citation>
    <scope>NUCLEOTIDE SEQUENCE [LARGE SCALE GENOMIC DNA]</scope>
    <source>
        <strain evidence="6 7">MEBiC07310</strain>
    </source>
</reference>